<dbReference type="PANTHER" id="PTHR44240">
    <property type="entry name" value="DNAJ DOMAIN (PROKARYOTIC HEAT SHOCK PROTEIN)-RELATED"/>
    <property type="match status" value="1"/>
</dbReference>
<dbReference type="Pfam" id="PF00226">
    <property type="entry name" value="DnaJ"/>
    <property type="match status" value="1"/>
</dbReference>
<dbReference type="AlphaFoldDB" id="A0A0S6U8J3"/>
<dbReference type="Proteomes" id="UP000063718">
    <property type="component" value="Unassembled WGS sequence"/>
</dbReference>
<dbReference type="InterPro" id="IPR052276">
    <property type="entry name" value="Diphthamide-biosynth_chaperone"/>
</dbReference>
<dbReference type="GO" id="GO:0006260">
    <property type="term" value="P:DNA replication"/>
    <property type="evidence" value="ECO:0007669"/>
    <property type="project" value="UniProtKB-KW"/>
</dbReference>
<dbReference type="InterPro" id="IPR001623">
    <property type="entry name" value="DnaJ_domain"/>
</dbReference>
<accession>A0A0S6U8J3</accession>
<protein>
    <submittedName>
        <fullName evidence="3">DnaJ-class molecular chaperone with C-terminal Zn finger domain</fullName>
    </submittedName>
</protein>
<name>A0A0S6U8J3_NEOTH</name>
<dbReference type="PANTHER" id="PTHR44240:SF10">
    <property type="entry name" value="J DOMAIN-CONTAINING PROTEIN"/>
    <property type="match status" value="1"/>
</dbReference>
<feature type="domain" description="J" evidence="2">
    <location>
        <begin position="21"/>
        <end position="108"/>
    </location>
</feature>
<dbReference type="PROSITE" id="PS50076">
    <property type="entry name" value="DNAJ_2"/>
    <property type="match status" value="1"/>
</dbReference>
<sequence>MQKRKLRAIRMKACAETLAARARQVLGVKEGDDVRTIKKAYRRLARQYHPDAHAGAGEDAKFLLITEAYEYLLRHKPPGRNSLLAADLALEKEDPEDTYARWWLEHYGDFF</sequence>
<dbReference type="PRINTS" id="PR00625">
    <property type="entry name" value="JDOMAIN"/>
</dbReference>
<organism evidence="3">
    <name type="scientific">Moorella thermoacetica Y72</name>
    <dbReference type="NCBI Taxonomy" id="1325331"/>
    <lineage>
        <taxon>Bacteria</taxon>
        <taxon>Bacillati</taxon>
        <taxon>Bacillota</taxon>
        <taxon>Clostridia</taxon>
        <taxon>Neomoorellales</taxon>
        <taxon>Neomoorellaceae</taxon>
        <taxon>Neomoorella</taxon>
    </lineage>
</organism>
<evidence type="ECO:0000256" key="1">
    <source>
        <dbReference type="ARBA" id="ARBA00022705"/>
    </source>
</evidence>
<evidence type="ECO:0000259" key="2">
    <source>
        <dbReference type="PROSITE" id="PS50076"/>
    </source>
</evidence>
<evidence type="ECO:0000313" key="3">
    <source>
        <dbReference type="EMBL" id="GAF25330.1"/>
    </source>
</evidence>
<dbReference type="SUPFAM" id="SSF46565">
    <property type="entry name" value="Chaperone J-domain"/>
    <property type="match status" value="1"/>
</dbReference>
<keyword evidence="1" id="KW-0235">DNA replication</keyword>
<dbReference type="SMART" id="SM00271">
    <property type="entry name" value="DnaJ"/>
    <property type="match status" value="1"/>
</dbReference>
<reference evidence="3" key="1">
    <citation type="journal article" date="2014" name="Gene">
        <title>Genome-guided analysis of transformation efficiency and carbon dioxide assimilation by Moorella thermoacetica Y72.</title>
        <authorList>
            <person name="Tsukahara K."/>
            <person name="Kita A."/>
            <person name="Nakashimada Y."/>
            <person name="Hoshino T."/>
            <person name="Murakami K."/>
        </authorList>
    </citation>
    <scope>NUCLEOTIDE SEQUENCE [LARGE SCALE GENOMIC DNA]</scope>
    <source>
        <strain evidence="3">Y72</strain>
    </source>
</reference>
<dbReference type="InterPro" id="IPR036869">
    <property type="entry name" value="J_dom_sf"/>
</dbReference>
<dbReference type="CDD" id="cd06257">
    <property type="entry name" value="DnaJ"/>
    <property type="match status" value="1"/>
</dbReference>
<dbReference type="EMBL" id="DF238840">
    <property type="protein sequence ID" value="GAF25330.1"/>
    <property type="molecule type" value="Genomic_DNA"/>
</dbReference>
<proteinExistence type="predicted"/>
<gene>
    <name evidence="3" type="ORF">MTY_0662</name>
</gene>
<dbReference type="Gene3D" id="1.10.287.110">
    <property type="entry name" value="DnaJ domain"/>
    <property type="match status" value="1"/>
</dbReference>